<keyword evidence="2" id="KW-0813">Transport</keyword>
<dbReference type="Proteomes" id="UP000036780">
    <property type="component" value="Unassembled WGS sequence"/>
</dbReference>
<dbReference type="GO" id="GO:0042626">
    <property type="term" value="F:ATPase-coupled transmembrane transporter activity"/>
    <property type="evidence" value="ECO:0007669"/>
    <property type="project" value="TreeGrafter"/>
</dbReference>
<evidence type="ECO:0000256" key="5">
    <source>
        <dbReference type="SAM" id="Coils"/>
    </source>
</evidence>
<keyword evidence="3" id="KW-0547">Nucleotide-binding</keyword>
<keyword evidence="5" id="KW-0175">Coiled coil</keyword>
<dbReference type="GO" id="GO:0005524">
    <property type="term" value="F:ATP binding"/>
    <property type="evidence" value="ECO:0007669"/>
    <property type="project" value="UniProtKB-KW"/>
</dbReference>
<evidence type="ECO:0000256" key="2">
    <source>
        <dbReference type="ARBA" id="ARBA00022448"/>
    </source>
</evidence>
<dbReference type="AlphaFoldDB" id="A0A0L0QVR3"/>
<dbReference type="InterPro" id="IPR026866">
    <property type="entry name" value="CR006_AAA"/>
</dbReference>
<accession>A0A0L0QVR3</accession>
<comment type="similarity">
    <text evidence="1">Belongs to the ABC transporter superfamily.</text>
</comment>
<dbReference type="PANTHER" id="PTHR43553:SF24">
    <property type="entry name" value="ENERGY-COUPLING FACTOR TRANSPORTER ATP-BINDING PROTEIN ECFA1"/>
    <property type="match status" value="1"/>
</dbReference>
<dbReference type="OrthoDB" id="9789562at2"/>
<reference evidence="8" key="1">
    <citation type="submission" date="2015-07" db="EMBL/GenBank/DDBJ databases">
        <title>Fjat-10053 dsm26.</title>
        <authorList>
            <person name="Liu B."/>
            <person name="Wang J."/>
            <person name="Zhu Y."/>
            <person name="Liu G."/>
            <person name="Chen Q."/>
            <person name="Chen Z."/>
            <person name="Lan J."/>
            <person name="Che J."/>
            <person name="Ge C."/>
            <person name="Shi H."/>
            <person name="Pan Z."/>
            <person name="Liu X."/>
        </authorList>
    </citation>
    <scope>NUCLEOTIDE SEQUENCE [LARGE SCALE GENOMIC DNA]</scope>
    <source>
        <strain evidence="8">DSM 26</strain>
    </source>
</reference>
<dbReference type="InterPro" id="IPR027417">
    <property type="entry name" value="P-loop_NTPase"/>
</dbReference>
<dbReference type="EMBL" id="LGTO01000002">
    <property type="protein sequence ID" value="KNE22303.1"/>
    <property type="molecule type" value="Genomic_DNA"/>
</dbReference>
<dbReference type="GO" id="GO:0043190">
    <property type="term" value="C:ATP-binding cassette (ABC) transporter complex"/>
    <property type="evidence" value="ECO:0007669"/>
    <property type="project" value="TreeGrafter"/>
</dbReference>
<dbReference type="SUPFAM" id="SSF52540">
    <property type="entry name" value="P-loop containing nucleoside triphosphate hydrolases"/>
    <property type="match status" value="1"/>
</dbReference>
<evidence type="ECO:0000256" key="4">
    <source>
        <dbReference type="ARBA" id="ARBA00022840"/>
    </source>
</evidence>
<dbReference type="PATRIC" id="fig|1473.5.peg.3164"/>
<comment type="caution">
    <text evidence="7">The sequence shown here is derived from an EMBL/GenBank/DDBJ whole genome shotgun (WGS) entry which is preliminary data.</text>
</comment>
<evidence type="ECO:0000259" key="6">
    <source>
        <dbReference type="Pfam" id="PF13166"/>
    </source>
</evidence>
<dbReference type="InterPro" id="IPR050095">
    <property type="entry name" value="ECF_ABC_transporter_ATP-bd"/>
</dbReference>
<dbReference type="GeneID" id="66869171"/>
<feature type="domain" description="Protein CR006 P-loop" evidence="6">
    <location>
        <begin position="99"/>
        <end position="695"/>
    </location>
</feature>
<organism evidence="7 8">
    <name type="scientific">Virgibacillus pantothenticus</name>
    <dbReference type="NCBI Taxonomy" id="1473"/>
    <lineage>
        <taxon>Bacteria</taxon>
        <taxon>Bacillati</taxon>
        <taxon>Bacillota</taxon>
        <taxon>Bacilli</taxon>
        <taxon>Bacillales</taxon>
        <taxon>Bacillaceae</taxon>
        <taxon>Virgibacillus</taxon>
    </lineage>
</organism>
<proteinExistence type="inferred from homology"/>
<name>A0A0L0QVR3_VIRPA</name>
<dbReference type="CDD" id="cd00267">
    <property type="entry name" value="ABC_ATPase"/>
    <property type="match status" value="1"/>
</dbReference>
<dbReference type="Pfam" id="PF13166">
    <property type="entry name" value="AAA_13"/>
    <property type="match status" value="1"/>
</dbReference>
<evidence type="ECO:0000313" key="7">
    <source>
        <dbReference type="EMBL" id="KNE22303.1"/>
    </source>
</evidence>
<dbReference type="RefSeq" id="WP_050349774.1">
    <property type="nucleotide sequence ID" value="NZ_CP073011.1"/>
</dbReference>
<dbReference type="Gene3D" id="3.40.50.300">
    <property type="entry name" value="P-loop containing nucleotide triphosphate hydrolases"/>
    <property type="match status" value="1"/>
</dbReference>
<protein>
    <recommendedName>
        <fullName evidence="6">Protein CR006 P-loop domain-containing protein</fullName>
    </recommendedName>
</protein>
<feature type="coiled-coil region" evidence="5">
    <location>
        <begin position="249"/>
        <end position="308"/>
    </location>
</feature>
<evidence type="ECO:0000256" key="3">
    <source>
        <dbReference type="ARBA" id="ARBA00022741"/>
    </source>
</evidence>
<dbReference type="PANTHER" id="PTHR43553">
    <property type="entry name" value="HEAVY METAL TRANSPORTER"/>
    <property type="match status" value="1"/>
</dbReference>
<evidence type="ECO:0000313" key="8">
    <source>
        <dbReference type="Proteomes" id="UP000036780"/>
    </source>
</evidence>
<keyword evidence="4" id="KW-0067">ATP-binding</keyword>
<keyword evidence="8" id="KW-1185">Reference proteome</keyword>
<gene>
    <name evidence="7" type="ORF">AFK71_01340</name>
</gene>
<evidence type="ECO:0000256" key="1">
    <source>
        <dbReference type="ARBA" id="ARBA00005417"/>
    </source>
</evidence>
<sequence length="845" mass="98588">MIITDIISWVERQPYWQQVIAEKLLSNHTITDEDIEGIFLIFKKENSLVSEPLEINGLNFSNSKTDTSKIPNIKWRGLSNVNGVNAINNKETFYVGDEVTLVYGENGSGKSGYTRILNNIFISRGDKNILPNLFEETSEPPSSTVIFEDDSGNIEEIHYPTDKDHPYTNRITVFDSHSAMHDLTKEAELSFSPTEFNFFDDFLFNIEKVKSKFEEKISTKKVQNNFIKYFDKETSIRHAIAQLNSETDINEFKDKIKISEADINKNKENITRRAKLQSMNLEGKKNEYQKLISNLDSIKTKITRLNRKFNSERISKTKELIEQRNHYKKISLEDGITQFQSDQIDNLGSKEWKEFIEAAQKYYQTIEQEIDYCIFCKQDIYGIELVDKYWKYLKSDAEKNLTYKNNDIKRIKVDFNETDCTIFTKGSKIDEWIQENKPELYSQLTNGEIEFNNLREKIVQSLESYEWYESIESYEIVIENIDTAIEHIKMLVSGLNSEKVENEIKQLQASENEYTDKLRAEKLLPDIEMFIINSKWIKQAEKCRITTRSITSIQNKLFAKYVTDEYVKTFNEECKKLKAEFSAEIKQRGSRGTTLNKLTVKEKKPLEVLSEGEQRSIALANFLAETSIHNNNVCIVFDDPVSSLDYKRRDIIADRLVEEAKRKQVVIFTHDLTFLLALQNKCQEQEVNYLATTIRKIQTTTGIIDKSLPWIGLPIKGRISHLKQELQGLESKHKNITPDMPEKLKEYEDGAKLWCEKLRETWERSIEEILFNDSVQRFNPAIQTKRLEKAPFTTELYLEIETGMRNCSNWVHDRASGLGEEIPEPTILKEYLDACEKFIKDNRPR</sequence>